<evidence type="ECO:0000313" key="2">
    <source>
        <dbReference type="EMBL" id="PKU34169.1"/>
    </source>
</evidence>
<protein>
    <submittedName>
        <fullName evidence="2">Uncharacterized protein</fullName>
    </submittedName>
</protein>
<organism evidence="2 3">
    <name type="scientific">Limosa lapponica baueri</name>
    <dbReference type="NCBI Taxonomy" id="1758121"/>
    <lineage>
        <taxon>Eukaryota</taxon>
        <taxon>Metazoa</taxon>
        <taxon>Chordata</taxon>
        <taxon>Craniata</taxon>
        <taxon>Vertebrata</taxon>
        <taxon>Euteleostomi</taxon>
        <taxon>Archelosauria</taxon>
        <taxon>Archosauria</taxon>
        <taxon>Dinosauria</taxon>
        <taxon>Saurischia</taxon>
        <taxon>Theropoda</taxon>
        <taxon>Coelurosauria</taxon>
        <taxon>Aves</taxon>
        <taxon>Neognathae</taxon>
        <taxon>Neoaves</taxon>
        <taxon>Charadriiformes</taxon>
        <taxon>Scolopacidae</taxon>
        <taxon>Limosa</taxon>
    </lineage>
</organism>
<keyword evidence="3" id="KW-1185">Reference proteome</keyword>
<name>A0A2I0TK43_LIMLA</name>
<reference evidence="3" key="1">
    <citation type="submission" date="2017-11" db="EMBL/GenBank/DDBJ databases">
        <authorList>
            <person name="Lima N.C."/>
            <person name="Parody-Merino A.M."/>
            <person name="Battley P.F."/>
            <person name="Fidler A.E."/>
            <person name="Prosdocimi F."/>
        </authorList>
    </citation>
    <scope>NUCLEOTIDE SEQUENCE [LARGE SCALE GENOMIC DNA]</scope>
</reference>
<gene>
    <name evidence="2" type="ORF">llap_15526</name>
</gene>
<sequence>MSVMSSIAARELWIPEGLNSCLSKNGYRGRSVVGNLVVHVHTRALQSPSNSGGNTAAELHQKSPRGFPGPCQPQESPMVSFQEQFSPPGDM</sequence>
<feature type="region of interest" description="Disordered" evidence="1">
    <location>
        <begin position="45"/>
        <end position="91"/>
    </location>
</feature>
<feature type="compositionally biased region" description="Polar residues" evidence="1">
    <location>
        <begin position="45"/>
        <end position="54"/>
    </location>
</feature>
<evidence type="ECO:0000256" key="1">
    <source>
        <dbReference type="SAM" id="MobiDB-lite"/>
    </source>
</evidence>
<proteinExistence type="predicted"/>
<dbReference type="AlphaFoldDB" id="A0A2I0TK43"/>
<dbReference type="EMBL" id="KZ509357">
    <property type="protein sequence ID" value="PKU34169.1"/>
    <property type="molecule type" value="Genomic_DNA"/>
</dbReference>
<dbReference type="Proteomes" id="UP000233556">
    <property type="component" value="Unassembled WGS sequence"/>
</dbReference>
<evidence type="ECO:0000313" key="3">
    <source>
        <dbReference type="Proteomes" id="UP000233556"/>
    </source>
</evidence>
<accession>A0A2I0TK43</accession>
<reference evidence="3" key="2">
    <citation type="submission" date="2017-12" db="EMBL/GenBank/DDBJ databases">
        <title>Genome sequence of the Bar-tailed Godwit (Limosa lapponica baueri).</title>
        <authorList>
            <person name="Lima N.C.B."/>
            <person name="Parody-Merino A.M."/>
            <person name="Battley P.F."/>
            <person name="Fidler A.E."/>
            <person name="Prosdocimi F."/>
        </authorList>
    </citation>
    <scope>NUCLEOTIDE SEQUENCE [LARGE SCALE GENOMIC DNA]</scope>
</reference>
<feature type="compositionally biased region" description="Polar residues" evidence="1">
    <location>
        <begin position="73"/>
        <end position="85"/>
    </location>
</feature>